<dbReference type="InterPro" id="IPR012334">
    <property type="entry name" value="Pectin_lyas_fold"/>
</dbReference>
<protein>
    <recommendedName>
        <fullName evidence="3">Right handed beta helix domain-containing protein</fullName>
    </recommendedName>
</protein>
<name>A0ABD4TH29_9EURY</name>
<evidence type="ECO:0000313" key="1">
    <source>
        <dbReference type="EMBL" id="MCQ1537991.1"/>
    </source>
</evidence>
<dbReference type="RefSeq" id="WP_255331926.1">
    <property type="nucleotide sequence ID" value="NZ_VOTZ01000004.1"/>
</dbReference>
<organism evidence="1 2">
    <name type="scientific">Methanocalculus taiwanensis</name>
    <dbReference type="NCBI Taxonomy" id="106207"/>
    <lineage>
        <taxon>Archaea</taxon>
        <taxon>Methanobacteriati</taxon>
        <taxon>Methanobacteriota</taxon>
        <taxon>Stenosarchaea group</taxon>
        <taxon>Methanomicrobia</taxon>
        <taxon>Methanomicrobiales</taxon>
        <taxon>Methanocalculaceae</taxon>
        <taxon>Methanocalculus</taxon>
    </lineage>
</organism>
<gene>
    <name evidence="1" type="ORF">FTO68_03170</name>
</gene>
<dbReference type="Proteomes" id="UP001524383">
    <property type="component" value="Unassembled WGS sequence"/>
</dbReference>
<keyword evidence="2" id="KW-1185">Reference proteome</keyword>
<comment type="caution">
    <text evidence="1">The sequence shown here is derived from an EMBL/GenBank/DDBJ whole genome shotgun (WGS) entry which is preliminary data.</text>
</comment>
<dbReference type="InterPro" id="IPR011050">
    <property type="entry name" value="Pectin_lyase_fold/virulence"/>
</dbReference>
<dbReference type="EMBL" id="VOTZ01000004">
    <property type="protein sequence ID" value="MCQ1537991.1"/>
    <property type="molecule type" value="Genomic_DNA"/>
</dbReference>
<evidence type="ECO:0000313" key="2">
    <source>
        <dbReference type="Proteomes" id="UP001524383"/>
    </source>
</evidence>
<dbReference type="Gene3D" id="2.160.20.10">
    <property type="entry name" value="Single-stranded right-handed beta-helix, Pectin lyase-like"/>
    <property type="match status" value="1"/>
</dbReference>
<evidence type="ECO:0008006" key="3">
    <source>
        <dbReference type="Google" id="ProtNLM"/>
    </source>
</evidence>
<dbReference type="SUPFAM" id="SSF51126">
    <property type="entry name" value="Pectin lyase-like"/>
    <property type="match status" value="1"/>
</dbReference>
<sequence length="1440" mass="155796">MNLVEVIMMKGVITGKKPVLFLFLLVLISWVLIAPAAAETLPQRVYVNESYTEETPDWGYLNFSRIQAGVDGVAPDGEVWVFGGTYNESLTINKSVYVTNIAHLASTDPVQVIIDAGGAENGVEIGASGVSFRGFDIRNASKRGIYAHNADSISLMDNTIALSTETDNETSGIFVEEGDDIRIVRNLVLNVGHSVQSGIVASGISDATFEENQIIVLSTGSDIVPVGVARTGLSARLYDEDRVCFPPVGVSYSWIGTDGIYITESNDVTVLNNQVASIGVNSEEEEYDIYTDIWGIRSCSSERVHILNNSVGVRGHSTGSTALVGIYGSGNLALIEGNEVGVFASGEYVQPVGIRLGYSEKGRVLQNQINVEVDCTRTAGHYGLRRPAGILAFDSYKAQIIENDIYYGLLSTGTPEMSRVQVHGVYIENCDETRVKENLAIVENTIIRDPTGTIAPSQLNILLAEEEADPLCVLGIISGLEISWSDEPEIFDNVIHAFGTVIAYQELSEEDSYAGIEEELIISGMYLQGGWGEPISNPVISGNSVIAGAQSMALAGTPLHEEEELVNHMPNPGMQERYVALLSKKAHNPTDIAEELTQMIESDLDLSPLRTTRIKSEMQDEERALAQVRTATAGIVLEEVYNPVISNNYVPVFQDVILLAGGDLDPYEESFLQNAPSGIGLVDRLFGSDQVEQAFLLNLINENKDEWENLPKSDKVAIRDAILSGDEDVLAEYAEDTELLGEGSRMAEIILEHWRFLQNGDHLEFLNNSHLSTAIPVSVSYGLLAYADGEMEIYENEFSLITDAISISYANSEDLMVNNTAALSAGLISTFGIRGAADSITIADNSISIENNGQFMTGARGGESEFSDSAAASAHLIIAMGIIADANDTSVLNNEIRIMQRNEVMTESLNRIKDRMAISAAAMAGLVTGIVLDSDTILDEERADLLSIKDPYEIEDLIEGNNITIMNGIMTLSAAEEELAPPIDGSSTALSAAACAAASFGIVAPEAVILENTINVATQQMSLNGGFVAEEGSDTVRSDNYDHPGAGAANIGIAVSNGILTGESYIANNDVLTSSGSFGMIYAMTEELLEDATALITIVNVDAGIVSLAPSYIDGNTVDGESITLLMAFVNGDRVETEDNMITLDLGILSIGGDATFNNIQNGYLGLPYYDGEEIYEPFASHNWWGDGSGPSGIGPGTGSTVMGSPFYEPWLTRPADEVKETGKSYFGLEIGSPFIGGDDYRSGLTPGWNTLSFPLALEDNIWKSITESGDGLDYMVAYSWNPTYQQWVQVTDNTRIYPLDAVYIRMNSSDRLPVQISPEITGPPVRNLNRGWNLVGPAYDLVELTEPIGEQYLWWGEPYETSVIKALASIEETADGKTGYSIVISPSINPSSWVFTRNEYDVVPGMDATCGYWIYMENPDQLAGFSTTPLPMPYWLWDL</sequence>
<reference evidence="1 2" key="1">
    <citation type="submission" date="2019-08" db="EMBL/GenBank/DDBJ databases">
        <authorList>
            <person name="Chen S.-C."/>
            <person name="Lai M.-C."/>
            <person name="You Y.-T."/>
        </authorList>
    </citation>
    <scope>NUCLEOTIDE SEQUENCE [LARGE SCALE GENOMIC DNA]</scope>
    <source>
        <strain evidence="1 2">P2F9704a</strain>
    </source>
</reference>
<proteinExistence type="predicted"/>
<accession>A0ABD4TH29</accession>